<evidence type="ECO:0000313" key="3">
    <source>
        <dbReference type="Proteomes" id="UP000051835"/>
    </source>
</evidence>
<keyword evidence="1" id="KW-0472">Membrane</keyword>
<accession>A0A0R1RA92</accession>
<feature type="transmembrane region" description="Helical" evidence="1">
    <location>
        <begin position="42"/>
        <end position="62"/>
    </location>
</feature>
<protein>
    <submittedName>
        <fullName evidence="2">Uncharacterized protein</fullName>
    </submittedName>
</protein>
<feature type="transmembrane region" description="Helical" evidence="1">
    <location>
        <begin position="15"/>
        <end position="36"/>
    </location>
</feature>
<name>A0A0R1RA92_9LACO</name>
<dbReference type="AlphaFoldDB" id="A0A0R1RA92"/>
<dbReference type="Proteomes" id="UP000051835">
    <property type="component" value="Unassembled WGS sequence"/>
</dbReference>
<gene>
    <name evidence="2" type="ORF">FD37_GL002168</name>
</gene>
<dbReference type="EMBL" id="AZFC01000003">
    <property type="protein sequence ID" value="KRL50040.1"/>
    <property type="molecule type" value="Genomic_DNA"/>
</dbReference>
<proteinExistence type="predicted"/>
<evidence type="ECO:0000256" key="1">
    <source>
        <dbReference type="SAM" id="Phobius"/>
    </source>
</evidence>
<keyword evidence="1" id="KW-1133">Transmembrane helix</keyword>
<keyword evidence="1" id="KW-0812">Transmembrane</keyword>
<feature type="transmembrane region" description="Helical" evidence="1">
    <location>
        <begin position="74"/>
        <end position="91"/>
    </location>
</feature>
<reference evidence="2 3" key="1">
    <citation type="journal article" date="2015" name="Genome Announc.">
        <title>Expanding the biotechnology potential of lactobacilli through comparative genomics of 213 strains and associated genera.</title>
        <authorList>
            <person name="Sun Z."/>
            <person name="Harris H.M."/>
            <person name="McCann A."/>
            <person name="Guo C."/>
            <person name="Argimon S."/>
            <person name="Zhang W."/>
            <person name="Yang X."/>
            <person name="Jeffery I.B."/>
            <person name="Cooney J.C."/>
            <person name="Kagawa T.F."/>
            <person name="Liu W."/>
            <person name="Song Y."/>
            <person name="Salvetti E."/>
            <person name="Wrobel A."/>
            <person name="Rasinkangas P."/>
            <person name="Parkhill J."/>
            <person name="Rea M.C."/>
            <person name="O'Sullivan O."/>
            <person name="Ritari J."/>
            <person name="Douillard F.P."/>
            <person name="Paul Ross R."/>
            <person name="Yang R."/>
            <person name="Briner A.E."/>
            <person name="Felis G.E."/>
            <person name="de Vos W.M."/>
            <person name="Barrangou R."/>
            <person name="Klaenhammer T.R."/>
            <person name="Caufield P.W."/>
            <person name="Cui Y."/>
            <person name="Zhang H."/>
            <person name="O'Toole P.W."/>
        </authorList>
    </citation>
    <scope>NUCLEOTIDE SEQUENCE [LARGE SCALE GENOMIC DNA]</scope>
    <source>
        <strain evidence="2 3">DSM 15429</strain>
    </source>
</reference>
<dbReference type="PATRIC" id="fig|1423805.4.peg.2230"/>
<comment type="caution">
    <text evidence="2">The sequence shown here is derived from an EMBL/GenBank/DDBJ whole genome shotgun (WGS) entry which is preliminary data.</text>
</comment>
<evidence type="ECO:0000313" key="2">
    <source>
        <dbReference type="EMBL" id="KRL50040.1"/>
    </source>
</evidence>
<organism evidence="2 3">
    <name type="scientific">Levilactobacillus spicheri DSM 15429</name>
    <dbReference type="NCBI Taxonomy" id="1423805"/>
    <lineage>
        <taxon>Bacteria</taxon>
        <taxon>Bacillati</taxon>
        <taxon>Bacillota</taxon>
        <taxon>Bacilli</taxon>
        <taxon>Lactobacillales</taxon>
        <taxon>Lactobacillaceae</taxon>
        <taxon>Levilactobacillus</taxon>
    </lineage>
</organism>
<sequence length="93" mass="10512">MFTMLRQFTRLPDGWIFFAGYCLIVLGYVFCGLLTSVAATPFLVLVIAYFAVAFALTVVKVVQLRRMELTQLNFLVFEFITIAGFILILATCE</sequence>